<dbReference type="OrthoDB" id="442799at2"/>
<gene>
    <name evidence="1" type="ORF">D5F11_012755</name>
</gene>
<evidence type="ECO:0000313" key="2">
    <source>
        <dbReference type="Proteomes" id="UP000287296"/>
    </source>
</evidence>
<evidence type="ECO:0000313" key="1">
    <source>
        <dbReference type="EMBL" id="RST59325.1"/>
    </source>
</evidence>
<accession>A0A429X7B1</accession>
<reference evidence="1 2" key="1">
    <citation type="submission" date="2018-12" db="EMBL/GenBank/DDBJ databases">
        <authorList>
            <person name="Sun L."/>
            <person name="Chen Z."/>
        </authorList>
    </citation>
    <scope>NUCLEOTIDE SEQUENCE [LARGE SCALE GENOMIC DNA]</scope>
    <source>
        <strain evidence="1 2">LMG 29736</strain>
    </source>
</reference>
<protein>
    <submittedName>
        <fullName evidence="1">Uncharacterized protein</fullName>
    </submittedName>
</protein>
<dbReference type="EMBL" id="QYTW02000012">
    <property type="protein sequence ID" value="RST59325.1"/>
    <property type="molecule type" value="Genomic_DNA"/>
</dbReference>
<dbReference type="AlphaFoldDB" id="A0A429X7B1"/>
<proteinExistence type="predicted"/>
<comment type="caution">
    <text evidence="1">The sequence shown here is derived from an EMBL/GenBank/DDBJ whole genome shotgun (WGS) entry which is preliminary data.</text>
</comment>
<organism evidence="1 2">
    <name type="scientific">Siminovitchia terrae</name>
    <name type="common">Bacillus terrae</name>
    <dbReference type="NCBI Taxonomy" id="1914933"/>
    <lineage>
        <taxon>Bacteria</taxon>
        <taxon>Bacillati</taxon>
        <taxon>Bacillota</taxon>
        <taxon>Bacilli</taxon>
        <taxon>Bacillales</taxon>
        <taxon>Bacillaceae</taxon>
        <taxon>Siminovitchia</taxon>
    </lineage>
</organism>
<sequence length="96" mass="11608">MKSFLRTDILLYIRKIHFETIVIGDITGIGKQANLGKKTNQKFHSFLFKKLIQMMIYIRCMKMLDACSNIWTHSLWYRRNFIHHQMKIICPSFQRQ</sequence>
<dbReference type="Proteomes" id="UP000287296">
    <property type="component" value="Unassembled WGS sequence"/>
</dbReference>
<name>A0A429X7B1_SIMTE</name>